<evidence type="ECO:0000256" key="1">
    <source>
        <dbReference type="ARBA" id="ARBA00008520"/>
    </source>
</evidence>
<evidence type="ECO:0000256" key="3">
    <source>
        <dbReference type="ARBA" id="ARBA00022597"/>
    </source>
</evidence>
<gene>
    <name evidence="7" type="ORF">DWB68_02695</name>
</gene>
<dbReference type="PANTHER" id="PTHR30061">
    <property type="entry name" value="MALTOSE-BINDING PERIPLASMIC PROTEIN"/>
    <property type="match status" value="1"/>
</dbReference>
<keyword evidence="8" id="KW-1185">Reference proteome</keyword>
<keyword evidence="2" id="KW-0813">Transport</keyword>
<accession>A0A399JCF1</accession>
<dbReference type="GO" id="GO:1901982">
    <property type="term" value="F:maltose binding"/>
    <property type="evidence" value="ECO:0007669"/>
    <property type="project" value="TreeGrafter"/>
</dbReference>
<keyword evidence="4 6" id="KW-0732">Signal</keyword>
<dbReference type="Pfam" id="PF13416">
    <property type="entry name" value="SBP_bac_8"/>
    <property type="match status" value="1"/>
</dbReference>
<comment type="caution">
    <text evidence="7">The sequence shown here is derived from an EMBL/GenBank/DDBJ whole genome shotgun (WGS) entry which is preliminary data.</text>
</comment>
<reference evidence="7 8" key="1">
    <citation type="submission" date="2018-07" db="EMBL/GenBank/DDBJ databases">
        <title>Arthrobacter sp. nov., isolated from raw cow's milk with high bacterial count.</title>
        <authorList>
            <person name="Hahne J."/>
            <person name="Isele D."/>
            <person name="Lipski A."/>
        </authorList>
    </citation>
    <scope>NUCLEOTIDE SEQUENCE [LARGE SCALE GENOMIC DNA]</scope>
    <source>
        <strain evidence="7 8">JZ R-35</strain>
    </source>
</reference>
<proteinExistence type="inferred from homology"/>
<dbReference type="PANTHER" id="PTHR30061:SF50">
    <property type="entry name" value="MALTOSE_MALTODEXTRIN-BINDING PERIPLASMIC PROTEIN"/>
    <property type="match status" value="1"/>
</dbReference>
<sequence length="422" mass="43570">MVNKSQLAGFGALAAATALALSACGGSGSGTTPSSSGSAAPATSASSSAPASSSGSLTVWVDSERASALKDVATDYEKNTGIKVQIVSKATDKIKDDFTQQGASAGGPDVVMGAHDWIGELVKNGIAAPIELGDKSADFSDVAIKASTYQGKAYMLPYAVENLALLRNTELAPEAPTSFDDMIATGKKAGLKQPFVVEQGKEGNPYHLYPFQTAFDAPVFGTDANGDYDASKLLLGQGTKFADWLAEQGKAGTISTEITGDIAADKFAKGQSAYWLTGPWNVKAAEAAGVKFTVDPIPSPTDKEAAPFAGVKGFFINEHSENKLAATDFLVNYLGTEPVQTKLFESSAVLPALKAAADKAASDPIIAGFQKAGASAVPMPAIPEMGVVFESWGVSQAAILDGKDPQKTWSDLVAKVEKAIAK</sequence>
<dbReference type="PROSITE" id="PS51257">
    <property type="entry name" value="PROKAR_LIPOPROTEIN"/>
    <property type="match status" value="1"/>
</dbReference>
<feature type="signal peptide" evidence="6">
    <location>
        <begin position="1"/>
        <end position="20"/>
    </location>
</feature>
<evidence type="ECO:0000256" key="4">
    <source>
        <dbReference type="ARBA" id="ARBA00022729"/>
    </source>
</evidence>
<dbReference type="GO" id="GO:0015768">
    <property type="term" value="P:maltose transport"/>
    <property type="evidence" value="ECO:0007669"/>
    <property type="project" value="TreeGrafter"/>
</dbReference>
<dbReference type="EMBL" id="QQXK01000004">
    <property type="protein sequence ID" value="RII43233.1"/>
    <property type="molecule type" value="Genomic_DNA"/>
</dbReference>
<dbReference type="SUPFAM" id="SSF53850">
    <property type="entry name" value="Periplasmic binding protein-like II"/>
    <property type="match status" value="1"/>
</dbReference>
<dbReference type="Proteomes" id="UP000265419">
    <property type="component" value="Unassembled WGS sequence"/>
</dbReference>
<evidence type="ECO:0000256" key="2">
    <source>
        <dbReference type="ARBA" id="ARBA00022448"/>
    </source>
</evidence>
<dbReference type="InterPro" id="IPR006059">
    <property type="entry name" value="SBP"/>
</dbReference>
<evidence type="ECO:0000313" key="8">
    <source>
        <dbReference type="Proteomes" id="UP000265419"/>
    </source>
</evidence>
<keyword evidence="3" id="KW-0762">Sugar transport</keyword>
<dbReference type="AlphaFoldDB" id="A0A399JCF1"/>
<dbReference type="Gene3D" id="3.40.190.10">
    <property type="entry name" value="Periplasmic binding protein-like II"/>
    <property type="match status" value="2"/>
</dbReference>
<dbReference type="RefSeq" id="WP_119423605.1">
    <property type="nucleotide sequence ID" value="NZ_QQXK01000004.1"/>
</dbReference>
<name>A0A399JCF1_9MICC</name>
<dbReference type="InterPro" id="IPR006060">
    <property type="entry name" value="Maltose/Cyclodextrin-bd"/>
</dbReference>
<feature type="region of interest" description="Disordered" evidence="5">
    <location>
        <begin position="25"/>
        <end position="55"/>
    </location>
</feature>
<evidence type="ECO:0000313" key="7">
    <source>
        <dbReference type="EMBL" id="RII43233.1"/>
    </source>
</evidence>
<protein>
    <submittedName>
        <fullName evidence="7">Extracellular solute-binding protein</fullName>
    </submittedName>
</protein>
<organism evidence="7 8">
    <name type="scientific">Galactobacter valiniphilus</name>
    <dbReference type="NCBI Taxonomy" id="2676122"/>
    <lineage>
        <taxon>Bacteria</taxon>
        <taxon>Bacillati</taxon>
        <taxon>Actinomycetota</taxon>
        <taxon>Actinomycetes</taxon>
        <taxon>Micrococcales</taxon>
        <taxon>Micrococcaceae</taxon>
        <taxon>Galactobacter</taxon>
    </lineage>
</organism>
<evidence type="ECO:0000256" key="5">
    <source>
        <dbReference type="SAM" id="MobiDB-lite"/>
    </source>
</evidence>
<dbReference type="PRINTS" id="PR00181">
    <property type="entry name" value="MALTOSEBP"/>
</dbReference>
<dbReference type="GO" id="GO:0042956">
    <property type="term" value="P:maltodextrin transmembrane transport"/>
    <property type="evidence" value="ECO:0007669"/>
    <property type="project" value="TreeGrafter"/>
</dbReference>
<comment type="similarity">
    <text evidence="1">Belongs to the bacterial solute-binding protein 1 family.</text>
</comment>
<dbReference type="GO" id="GO:0015144">
    <property type="term" value="F:carbohydrate transmembrane transporter activity"/>
    <property type="evidence" value="ECO:0007669"/>
    <property type="project" value="InterPro"/>
</dbReference>
<dbReference type="GO" id="GO:0055052">
    <property type="term" value="C:ATP-binding cassette (ABC) transporter complex, substrate-binding subunit-containing"/>
    <property type="evidence" value="ECO:0007669"/>
    <property type="project" value="TreeGrafter"/>
</dbReference>
<evidence type="ECO:0000256" key="6">
    <source>
        <dbReference type="SAM" id="SignalP"/>
    </source>
</evidence>
<feature type="chain" id="PRO_5038655647" evidence="6">
    <location>
        <begin position="21"/>
        <end position="422"/>
    </location>
</feature>